<dbReference type="EnsemblPlants" id="evm.model.ctgX84.1">
    <property type="protein sequence ID" value="cds.evm.model.ctgX84.1"/>
    <property type="gene ID" value="evm.TU.ctgX84.1"/>
</dbReference>
<reference evidence="1" key="1">
    <citation type="submission" date="2021-03" db="UniProtKB">
        <authorList>
            <consortium name="EnsemblPlants"/>
        </authorList>
    </citation>
    <scope>IDENTIFICATION</scope>
</reference>
<dbReference type="Gramene" id="evm.model.ctgX84.1">
    <property type="protein sequence ID" value="cds.evm.model.ctgX84.1"/>
    <property type="gene ID" value="evm.TU.ctgX84.1"/>
</dbReference>
<accession>A0A803QSU4</accession>
<sequence length="95" mass="10641">VRGKPGFLGHLRERATGAILHLAPTSVFHRGQSPRQLTDLLRIFTPRALEKQAPPVGRWRQSVRTLSIHPSGISKVDDHALTRHWPRSDPGSSRI</sequence>
<name>A0A803QSU4_CANSA</name>
<organism evidence="1 2">
    <name type="scientific">Cannabis sativa</name>
    <name type="common">Hemp</name>
    <name type="synonym">Marijuana</name>
    <dbReference type="NCBI Taxonomy" id="3483"/>
    <lineage>
        <taxon>Eukaryota</taxon>
        <taxon>Viridiplantae</taxon>
        <taxon>Streptophyta</taxon>
        <taxon>Embryophyta</taxon>
        <taxon>Tracheophyta</taxon>
        <taxon>Spermatophyta</taxon>
        <taxon>Magnoliopsida</taxon>
        <taxon>eudicotyledons</taxon>
        <taxon>Gunneridae</taxon>
        <taxon>Pentapetalae</taxon>
        <taxon>rosids</taxon>
        <taxon>fabids</taxon>
        <taxon>Rosales</taxon>
        <taxon>Cannabaceae</taxon>
        <taxon>Cannabis</taxon>
    </lineage>
</organism>
<proteinExistence type="predicted"/>
<evidence type="ECO:0000313" key="1">
    <source>
        <dbReference type="EnsemblPlants" id="cds.evm.model.ctgX84.1"/>
    </source>
</evidence>
<evidence type="ECO:0000313" key="2">
    <source>
        <dbReference type="Proteomes" id="UP000596661"/>
    </source>
</evidence>
<keyword evidence="2" id="KW-1185">Reference proteome</keyword>
<dbReference type="Proteomes" id="UP000596661">
    <property type="component" value="Unassembled WGS sequence"/>
</dbReference>
<dbReference type="AlphaFoldDB" id="A0A803QSU4"/>
<protein>
    <submittedName>
        <fullName evidence="1">Uncharacterized protein</fullName>
    </submittedName>
</protein>